<evidence type="ECO:0000313" key="2">
    <source>
        <dbReference type="Proteomes" id="UP001386955"/>
    </source>
</evidence>
<keyword evidence="2" id="KW-1185">Reference proteome</keyword>
<sequence length="140" mass="15909">MELPEFVCFLKASLKEFKKKNVGKKVVVSMERKMNPKRKGSWKVDTILSDGTLTCNQMDFLKCSIAGTAYGVRSSEVELAAAKQMASNLEEQDLDLSSFPMREESMCHGTILQKMKKTNWGLLLLPMTMKIEDPHKGIWF</sequence>
<protein>
    <submittedName>
        <fullName evidence="1">Uncharacterized protein</fullName>
    </submittedName>
</protein>
<gene>
    <name evidence="1" type="ORF">VNO78_21919</name>
</gene>
<dbReference type="EMBL" id="JAYMYS010000005">
    <property type="protein sequence ID" value="KAK7393366.1"/>
    <property type="molecule type" value="Genomic_DNA"/>
</dbReference>
<accession>A0AAN9XIK4</accession>
<reference evidence="1 2" key="1">
    <citation type="submission" date="2024-01" db="EMBL/GenBank/DDBJ databases">
        <title>The genomes of 5 underutilized Papilionoideae crops provide insights into root nodulation and disease resistanc.</title>
        <authorList>
            <person name="Jiang F."/>
        </authorList>
    </citation>
    <scope>NUCLEOTIDE SEQUENCE [LARGE SCALE GENOMIC DNA]</scope>
    <source>
        <strain evidence="1">DUOXIRENSHENG_FW03</strain>
        <tissue evidence="1">Leaves</tissue>
    </source>
</reference>
<organism evidence="1 2">
    <name type="scientific">Psophocarpus tetragonolobus</name>
    <name type="common">Winged bean</name>
    <name type="synonym">Dolichos tetragonolobus</name>
    <dbReference type="NCBI Taxonomy" id="3891"/>
    <lineage>
        <taxon>Eukaryota</taxon>
        <taxon>Viridiplantae</taxon>
        <taxon>Streptophyta</taxon>
        <taxon>Embryophyta</taxon>
        <taxon>Tracheophyta</taxon>
        <taxon>Spermatophyta</taxon>
        <taxon>Magnoliopsida</taxon>
        <taxon>eudicotyledons</taxon>
        <taxon>Gunneridae</taxon>
        <taxon>Pentapetalae</taxon>
        <taxon>rosids</taxon>
        <taxon>fabids</taxon>
        <taxon>Fabales</taxon>
        <taxon>Fabaceae</taxon>
        <taxon>Papilionoideae</taxon>
        <taxon>50 kb inversion clade</taxon>
        <taxon>NPAAA clade</taxon>
        <taxon>indigoferoid/millettioid clade</taxon>
        <taxon>Phaseoleae</taxon>
        <taxon>Psophocarpus</taxon>
    </lineage>
</organism>
<comment type="caution">
    <text evidence="1">The sequence shown here is derived from an EMBL/GenBank/DDBJ whole genome shotgun (WGS) entry which is preliminary data.</text>
</comment>
<name>A0AAN9XIK4_PSOTE</name>
<dbReference type="Proteomes" id="UP001386955">
    <property type="component" value="Unassembled WGS sequence"/>
</dbReference>
<proteinExistence type="predicted"/>
<evidence type="ECO:0000313" key="1">
    <source>
        <dbReference type="EMBL" id="KAK7393366.1"/>
    </source>
</evidence>
<dbReference type="AlphaFoldDB" id="A0AAN9XIK4"/>